<dbReference type="EMBL" id="GL192635">
    <property type="protein sequence ID" value="EFB16607.1"/>
    <property type="molecule type" value="Genomic_DNA"/>
</dbReference>
<dbReference type="InParanoid" id="D2HAN5"/>
<reference evidence="2" key="1">
    <citation type="journal article" date="2010" name="Nature">
        <title>The sequence and de novo assembly of the giant panda genome.</title>
        <authorList>
            <person name="Li R."/>
            <person name="Fan W."/>
            <person name="Tian G."/>
            <person name="Zhu H."/>
            <person name="He L."/>
            <person name="Cai J."/>
            <person name="Huang Q."/>
            <person name="Cai Q."/>
            <person name="Li B."/>
            <person name="Bai Y."/>
            <person name="Zhang Z."/>
            <person name="Zhang Y."/>
            <person name="Wang W."/>
            <person name="Li J."/>
            <person name="Wei F."/>
            <person name="Li H."/>
            <person name="Jian M."/>
            <person name="Li J."/>
            <person name="Zhang Z."/>
            <person name="Nielsen R."/>
            <person name="Li D."/>
            <person name="Gu W."/>
            <person name="Yang Z."/>
            <person name="Xuan Z."/>
            <person name="Ryder O.A."/>
            <person name="Leung F.C."/>
            <person name="Zhou Y."/>
            <person name="Cao J."/>
            <person name="Sun X."/>
            <person name="Fu Y."/>
            <person name="Fang X."/>
            <person name="Guo X."/>
            <person name="Wang B."/>
            <person name="Hou R."/>
            <person name="Shen F."/>
            <person name="Mu B."/>
            <person name="Ni P."/>
            <person name="Lin R."/>
            <person name="Qian W."/>
            <person name="Wang G."/>
            <person name="Yu C."/>
            <person name="Nie W."/>
            <person name="Wang J."/>
            <person name="Wu Z."/>
            <person name="Liang H."/>
            <person name="Min J."/>
            <person name="Wu Q."/>
            <person name="Cheng S."/>
            <person name="Ruan J."/>
            <person name="Wang M."/>
            <person name="Shi Z."/>
            <person name="Wen M."/>
            <person name="Liu B."/>
            <person name="Ren X."/>
            <person name="Zheng H."/>
            <person name="Dong D."/>
            <person name="Cook K."/>
            <person name="Shan G."/>
            <person name="Zhang H."/>
            <person name="Kosiol C."/>
            <person name="Xie X."/>
            <person name="Lu Z."/>
            <person name="Zheng H."/>
            <person name="Li Y."/>
            <person name="Steiner C.C."/>
            <person name="Lam T.T."/>
            <person name="Lin S."/>
            <person name="Zhang Q."/>
            <person name="Li G."/>
            <person name="Tian J."/>
            <person name="Gong T."/>
            <person name="Liu H."/>
            <person name="Zhang D."/>
            <person name="Fang L."/>
            <person name="Ye C."/>
            <person name="Zhang J."/>
            <person name="Hu W."/>
            <person name="Xu A."/>
            <person name="Ren Y."/>
            <person name="Zhang G."/>
            <person name="Bruford M.W."/>
            <person name="Li Q."/>
            <person name="Ma L."/>
            <person name="Guo Y."/>
            <person name="An N."/>
            <person name="Hu Y."/>
            <person name="Zheng Y."/>
            <person name="Shi Y."/>
            <person name="Li Z."/>
            <person name="Liu Q."/>
            <person name="Chen Y."/>
            <person name="Zhao J."/>
            <person name="Qu N."/>
            <person name="Zhao S."/>
            <person name="Tian F."/>
            <person name="Wang X."/>
            <person name="Wang H."/>
            <person name="Xu L."/>
            <person name="Liu X."/>
            <person name="Vinar T."/>
            <person name="Wang Y."/>
            <person name="Lam T.W."/>
            <person name="Yiu S.M."/>
            <person name="Liu S."/>
            <person name="Zhang H."/>
            <person name="Li D."/>
            <person name="Huang Y."/>
            <person name="Wang X."/>
            <person name="Yang G."/>
            <person name="Jiang Z."/>
            <person name="Wang J."/>
            <person name="Qin N."/>
            <person name="Li L."/>
            <person name="Li J."/>
            <person name="Bolund L."/>
            <person name="Kristiansen K."/>
            <person name="Wong G.K."/>
            <person name="Olson M."/>
            <person name="Zhang X."/>
            <person name="Li S."/>
            <person name="Yang H."/>
            <person name="Wang J."/>
            <person name="Wang J."/>
        </authorList>
    </citation>
    <scope>NUCLEOTIDE SEQUENCE [LARGE SCALE GENOMIC DNA]</scope>
</reference>
<sequence>MTKKIPKPKPKTDSLCLTPRESNSEESRGGGERVCALVCLVRVCAACVFGKDVQECGCLKGSPTWLLIPTGFRASPRHLRRRAAAAAAARLEEAKPVVEIQHQSEQELSVRKRRIKKNSRVQPEFYHSVQGASTRRPVTLCCHLVTTASGESKDDDLCSDFLRTNRKGERLESSGNASYRCSMSSSADFSDEDDFSQKSGSASPAPGDTLPWNLPKHERSKRKIHGGSVLDPAERAVLRIAALSPACRSFRFSSSQGCVLLTTILSGVRRGKGKLASHRLDKLRYGGVPLASCLPVRGGAGVPTGLRGCPGEVQRYVVPRAPAAGLGTHQPVQFYGLHRCVVGKNPVIFLSEPTLVPFGLKVGV</sequence>
<protein>
    <submittedName>
        <fullName evidence="2">Uncharacterized protein</fullName>
    </submittedName>
</protein>
<feature type="region of interest" description="Disordered" evidence="1">
    <location>
        <begin position="190"/>
        <end position="223"/>
    </location>
</feature>
<gene>
    <name evidence="2" type="ORF">PANDA_007517</name>
</gene>
<evidence type="ECO:0000256" key="1">
    <source>
        <dbReference type="SAM" id="MobiDB-lite"/>
    </source>
</evidence>
<proteinExistence type="predicted"/>
<feature type="region of interest" description="Disordered" evidence="1">
    <location>
        <begin position="1"/>
        <end position="28"/>
    </location>
</feature>
<accession>D2HAN5</accession>
<evidence type="ECO:0000313" key="2">
    <source>
        <dbReference type="EMBL" id="EFB16607.1"/>
    </source>
</evidence>
<dbReference type="AlphaFoldDB" id="D2HAN5"/>
<organism evidence="2">
    <name type="scientific">Ailuropoda melanoleuca</name>
    <name type="common">Giant panda</name>
    <dbReference type="NCBI Taxonomy" id="9646"/>
    <lineage>
        <taxon>Eukaryota</taxon>
        <taxon>Metazoa</taxon>
        <taxon>Chordata</taxon>
        <taxon>Craniata</taxon>
        <taxon>Vertebrata</taxon>
        <taxon>Euteleostomi</taxon>
        <taxon>Mammalia</taxon>
        <taxon>Eutheria</taxon>
        <taxon>Laurasiatheria</taxon>
        <taxon>Carnivora</taxon>
        <taxon>Caniformia</taxon>
        <taxon>Ursidae</taxon>
        <taxon>Ailuropoda</taxon>
    </lineage>
</organism>
<name>D2HAN5_AILME</name>